<organism evidence="1 2">
    <name type="scientific">Myodes glareolus</name>
    <name type="common">Bank vole</name>
    <name type="synonym">Clethrionomys glareolus</name>
    <dbReference type="NCBI Taxonomy" id="447135"/>
    <lineage>
        <taxon>Eukaryota</taxon>
        <taxon>Metazoa</taxon>
        <taxon>Chordata</taxon>
        <taxon>Craniata</taxon>
        <taxon>Vertebrata</taxon>
        <taxon>Euteleostomi</taxon>
        <taxon>Mammalia</taxon>
        <taxon>Eutheria</taxon>
        <taxon>Euarchontoglires</taxon>
        <taxon>Glires</taxon>
        <taxon>Rodentia</taxon>
        <taxon>Myomorpha</taxon>
        <taxon>Muroidea</taxon>
        <taxon>Cricetidae</taxon>
        <taxon>Arvicolinae</taxon>
        <taxon>Myodes</taxon>
    </lineage>
</organism>
<dbReference type="GO" id="GO:0007601">
    <property type="term" value="P:visual perception"/>
    <property type="evidence" value="ECO:0007669"/>
    <property type="project" value="InterPro"/>
</dbReference>
<comment type="caution">
    <text evidence="1">The sequence shown here is derived from an EMBL/GenBank/DDBJ whole genome shotgun (WGS) entry which is preliminary data.</text>
</comment>
<dbReference type="PANTHER" id="PTHR12199:SF4">
    <property type="entry name" value="INTERPHOTORECEPTOR MATRIX PROTEOGLYCAN 2"/>
    <property type="match status" value="1"/>
</dbReference>
<gene>
    <name evidence="1" type="ORF">U0070_013633</name>
</gene>
<dbReference type="InterPro" id="IPR039861">
    <property type="entry name" value="IMPG"/>
</dbReference>
<name>A0AAW0JMP9_MYOGA</name>
<reference evidence="1 2" key="1">
    <citation type="journal article" date="2023" name="bioRxiv">
        <title>Conserved and derived expression patterns and positive selection on dental genes reveal complex evolutionary context of ever-growing rodent molars.</title>
        <authorList>
            <person name="Calamari Z.T."/>
            <person name="Song A."/>
            <person name="Cohen E."/>
            <person name="Akter M."/>
            <person name="Roy R.D."/>
            <person name="Hallikas O."/>
            <person name="Christensen M.M."/>
            <person name="Li P."/>
            <person name="Marangoni P."/>
            <person name="Jernvall J."/>
            <person name="Klein O.D."/>
        </authorList>
    </citation>
    <scope>NUCLEOTIDE SEQUENCE [LARGE SCALE GENOMIC DNA]</scope>
    <source>
        <strain evidence="1">V071</strain>
    </source>
</reference>
<protein>
    <submittedName>
        <fullName evidence="1">Uncharacterized protein</fullName>
    </submittedName>
</protein>
<dbReference type="GO" id="GO:0008201">
    <property type="term" value="F:heparin binding"/>
    <property type="evidence" value="ECO:0007669"/>
    <property type="project" value="TreeGrafter"/>
</dbReference>
<dbReference type="GO" id="GO:0005540">
    <property type="term" value="F:hyaluronic acid binding"/>
    <property type="evidence" value="ECO:0007669"/>
    <property type="project" value="TreeGrafter"/>
</dbReference>
<dbReference type="Proteomes" id="UP001488838">
    <property type="component" value="Unassembled WGS sequence"/>
</dbReference>
<accession>A0AAW0JMP9</accession>
<dbReference type="AlphaFoldDB" id="A0AAW0JMP9"/>
<keyword evidence="2" id="KW-1185">Reference proteome</keyword>
<evidence type="ECO:0000313" key="2">
    <source>
        <dbReference type="Proteomes" id="UP001488838"/>
    </source>
</evidence>
<feature type="non-terminal residue" evidence="1">
    <location>
        <position position="76"/>
    </location>
</feature>
<evidence type="ECO:0000313" key="1">
    <source>
        <dbReference type="EMBL" id="KAK7828007.1"/>
    </source>
</evidence>
<sequence length="76" mass="8132">MDLCEDGTTSVFEMGTQFSQSMEHRSLIMKKLAYTKEAASSSCKDHACGVDIITDVKSGGGVPFASIPSLISNEIE</sequence>
<dbReference type="PANTHER" id="PTHR12199">
    <property type="entry name" value="INTERPHOTORECEPTOR MATRIX PROTEOGLYCAN"/>
    <property type="match status" value="1"/>
</dbReference>
<dbReference type="EMBL" id="JBBHLL010000028">
    <property type="protein sequence ID" value="KAK7828007.1"/>
    <property type="molecule type" value="Genomic_DNA"/>
</dbReference>
<proteinExistence type="predicted"/>